<evidence type="ECO:0000313" key="4">
    <source>
        <dbReference type="Proteomes" id="UP000037023"/>
    </source>
</evidence>
<dbReference type="PROSITE" id="PS51257">
    <property type="entry name" value="PROKAR_LIPOPROTEIN"/>
    <property type="match status" value="1"/>
</dbReference>
<sequence>MRPRAPHTSAALLLLGAVLLTACAPGETGPVTPAAPAAPAAVTDAARLTYPLDGYKPTDEESRGIERAQALLTADCMKRFGFAYRPPEQPRPAGAGTASRYGLTDALTASRYGYAPRGGARPPGKAPAQDLGPAGELALGGPPVEGRIPMSLAESERTDSGRRVNGVKVPVGGCGREGFLRMYAPREGAVDALFVFRLEAEAFSRARQDARVAKAVEQWSRCMAEKGYRTDDPVSPQQDLGLSADAAGGPRAVAAAVQDVACKERTRLVGVWYAAEVGFQERAVEQHAETLTRTRSELDTRIRLAAARNG</sequence>
<evidence type="ECO:0000256" key="1">
    <source>
        <dbReference type="SAM" id="MobiDB-lite"/>
    </source>
</evidence>
<reference evidence="3 4" key="1">
    <citation type="submission" date="2015-06" db="EMBL/GenBank/DDBJ databases">
        <authorList>
            <person name="Hoefler B.C."/>
            <person name="Straight P.D."/>
        </authorList>
    </citation>
    <scope>NUCLEOTIDE SEQUENCE [LARGE SCALE GENOMIC DNA]</scope>
    <source>
        <strain evidence="3 4">NRRL 3427</strain>
    </source>
</reference>
<dbReference type="EMBL" id="LGUP01000377">
    <property type="protein sequence ID" value="KOG13397.1"/>
    <property type="molecule type" value="Genomic_DNA"/>
</dbReference>
<proteinExistence type="predicted"/>
<evidence type="ECO:0000256" key="2">
    <source>
        <dbReference type="SAM" id="SignalP"/>
    </source>
</evidence>
<organism evidence="3 4">
    <name type="scientific">Streptomyces viridochromogenes</name>
    <dbReference type="NCBI Taxonomy" id="1938"/>
    <lineage>
        <taxon>Bacteria</taxon>
        <taxon>Bacillati</taxon>
        <taxon>Actinomycetota</taxon>
        <taxon>Actinomycetes</taxon>
        <taxon>Kitasatosporales</taxon>
        <taxon>Streptomycetaceae</taxon>
        <taxon>Streptomyces</taxon>
    </lineage>
</organism>
<evidence type="ECO:0000313" key="3">
    <source>
        <dbReference type="EMBL" id="KOG13397.1"/>
    </source>
</evidence>
<dbReference type="OrthoDB" id="4800194at2"/>
<gene>
    <name evidence="3" type="ORF">ADK34_30955</name>
</gene>
<feature type="chain" id="PRO_5005585074" description="Lipoprotein" evidence="2">
    <location>
        <begin position="25"/>
        <end position="310"/>
    </location>
</feature>
<dbReference type="PATRIC" id="fig|1938.6.peg.6638"/>
<dbReference type="RefSeq" id="WP_033202061.1">
    <property type="nucleotide sequence ID" value="NZ_LGUP01000377.1"/>
</dbReference>
<feature type="signal peptide" evidence="2">
    <location>
        <begin position="1"/>
        <end position="24"/>
    </location>
</feature>
<protein>
    <recommendedName>
        <fullName evidence="5">Lipoprotein</fullName>
    </recommendedName>
</protein>
<feature type="region of interest" description="Disordered" evidence="1">
    <location>
        <begin position="113"/>
        <end position="148"/>
    </location>
</feature>
<evidence type="ECO:0008006" key="5">
    <source>
        <dbReference type="Google" id="ProtNLM"/>
    </source>
</evidence>
<comment type="caution">
    <text evidence="3">The sequence shown here is derived from an EMBL/GenBank/DDBJ whole genome shotgun (WGS) entry which is preliminary data.</text>
</comment>
<dbReference type="Proteomes" id="UP000037023">
    <property type="component" value="Unassembled WGS sequence"/>
</dbReference>
<dbReference type="AlphaFoldDB" id="A0A0L8JI41"/>
<feature type="compositionally biased region" description="Low complexity" evidence="1">
    <location>
        <begin position="113"/>
        <end position="142"/>
    </location>
</feature>
<keyword evidence="2" id="KW-0732">Signal</keyword>
<accession>A0A0L8JI41</accession>
<name>A0A0L8JI41_STRVR</name>